<evidence type="ECO:0000313" key="3">
    <source>
        <dbReference type="Proteomes" id="UP000077857"/>
    </source>
</evidence>
<reference evidence="2 3" key="1">
    <citation type="submission" date="2016-03" db="EMBL/GenBank/DDBJ databases">
        <authorList>
            <person name="Ploux O."/>
        </authorList>
    </citation>
    <scope>NUCLEOTIDE SEQUENCE [LARGE SCALE GENOMIC DNA]</scope>
    <source>
        <strain evidence="2 3">R-45378</strain>
    </source>
</reference>
<protein>
    <recommendedName>
        <fullName evidence="1">Swt1-like HEPN domain-containing protein</fullName>
    </recommendedName>
</protein>
<sequence length="253" mass="28552">MEIFSLLNRQLVKVLGNTLSALDADWWHSLVLDKLIYQQKSFAVSLPPQALERLDLAALLRLADQNWYDIANQSGFNREARNWLKQAQTIRNRWAHAPADGLSDDVRYRDIDTIERLLQAFAADNETLGQIKQEKQELLNRLACQQKTLDEAAPESISTNTGYKPGDMVRLKADPRKTGAITAVLNAEVENRYQVFIDGSISSLYESQLEPITVATTRTTVTPDELHAAMTALQLRDRGTRHLYSLFASRIAA</sequence>
<comment type="caution">
    <text evidence="2">The sequence shown here is derived from an EMBL/GenBank/DDBJ whole genome shotgun (WGS) entry which is preliminary data.</text>
</comment>
<dbReference type="AlphaFoldDB" id="A0A177NM96"/>
<name>A0A177NM96_9GAMM</name>
<evidence type="ECO:0000313" key="2">
    <source>
        <dbReference type="EMBL" id="OAI19208.1"/>
    </source>
</evidence>
<dbReference type="EMBL" id="LUUJ01000051">
    <property type="protein sequence ID" value="OAI19208.1"/>
    <property type="molecule type" value="Genomic_DNA"/>
</dbReference>
<dbReference type="Proteomes" id="UP000077857">
    <property type="component" value="Unassembled WGS sequence"/>
</dbReference>
<gene>
    <name evidence="2" type="ORF">A1507_07980</name>
</gene>
<feature type="domain" description="Swt1-like HEPN" evidence="1">
    <location>
        <begin position="3"/>
        <end position="120"/>
    </location>
</feature>
<dbReference type="RefSeq" id="WP_064039658.1">
    <property type="nucleotide sequence ID" value="NZ_LUUJ01000051.1"/>
</dbReference>
<proteinExistence type="predicted"/>
<dbReference type="Pfam" id="PF18731">
    <property type="entry name" value="HEPN_Swt1"/>
    <property type="match status" value="1"/>
</dbReference>
<accession>A0A177NM96</accession>
<organism evidence="2 3">
    <name type="scientific">Methylomonas koyamae</name>
    <dbReference type="NCBI Taxonomy" id="702114"/>
    <lineage>
        <taxon>Bacteria</taxon>
        <taxon>Pseudomonadati</taxon>
        <taxon>Pseudomonadota</taxon>
        <taxon>Gammaproteobacteria</taxon>
        <taxon>Methylococcales</taxon>
        <taxon>Methylococcaceae</taxon>
        <taxon>Methylomonas</taxon>
    </lineage>
</organism>
<dbReference type="OrthoDB" id="9814088at2"/>
<dbReference type="InterPro" id="IPR041650">
    <property type="entry name" value="HEPN_Swt1"/>
</dbReference>
<evidence type="ECO:0000259" key="1">
    <source>
        <dbReference type="Pfam" id="PF18731"/>
    </source>
</evidence>